<organism evidence="2 3">
    <name type="scientific">Vanilla planifolia</name>
    <name type="common">Vanilla</name>
    <dbReference type="NCBI Taxonomy" id="51239"/>
    <lineage>
        <taxon>Eukaryota</taxon>
        <taxon>Viridiplantae</taxon>
        <taxon>Streptophyta</taxon>
        <taxon>Embryophyta</taxon>
        <taxon>Tracheophyta</taxon>
        <taxon>Spermatophyta</taxon>
        <taxon>Magnoliopsida</taxon>
        <taxon>Liliopsida</taxon>
        <taxon>Asparagales</taxon>
        <taxon>Orchidaceae</taxon>
        <taxon>Vanilloideae</taxon>
        <taxon>Vanilleae</taxon>
        <taxon>Vanilla</taxon>
    </lineage>
</organism>
<comment type="caution">
    <text evidence="2">The sequence shown here is derived from an EMBL/GenBank/DDBJ whole genome shotgun (WGS) entry which is preliminary data.</text>
</comment>
<evidence type="ECO:0000313" key="2">
    <source>
        <dbReference type="EMBL" id="KAG0482966.1"/>
    </source>
</evidence>
<reference evidence="2 3" key="1">
    <citation type="journal article" date="2020" name="Nat. Food">
        <title>A phased Vanilla planifolia genome enables genetic improvement of flavour and production.</title>
        <authorList>
            <person name="Hasing T."/>
            <person name="Tang H."/>
            <person name="Brym M."/>
            <person name="Khazi F."/>
            <person name="Huang T."/>
            <person name="Chambers A.H."/>
        </authorList>
    </citation>
    <scope>NUCLEOTIDE SEQUENCE [LARGE SCALE GENOMIC DNA]</scope>
    <source>
        <tissue evidence="2">Leaf</tissue>
    </source>
</reference>
<evidence type="ECO:0000256" key="1">
    <source>
        <dbReference type="SAM" id="MobiDB-lite"/>
    </source>
</evidence>
<name>A0A835V4N1_VANPL</name>
<sequence>MWKRGEREGGAEAKCPAVVVKEGGGRGEVDGEVVEGGGGGGGGQRGWRRGRGGGLGVRWGGEVERKVEGEAKFSMEAKGAEAAPPTKVGEVVEATTYGQREGPPSTEVMKEEGEVEEEEE</sequence>
<protein>
    <submittedName>
        <fullName evidence="2">Uncharacterized protein</fullName>
    </submittedName>
</protein>
<accession>A0A835V4N1</accession>
<feature type="compositionally biased region" description="Gly residues" evidence="1">
    <location>
        <begin position="34"/>
        <end position="45"/>
    </location>
</feature>
<feature type="region of interest" description="Disordered" evidence="1">
    <location>
        <begin position="96"/>
        <end position="120"/>
    </location>
</feature>
<gene>
    <name evidence="2" type="ORF">HPP92_011050</name>
</gene>
<dbReference type="Proteomes" id="UP000639772">
    <property type="component" value="Unassembled WGS sequence"/>
</dbReference>
<evidence type="ECO:0000313" key="3">
    <source>
        <dbReference type="Proteomes" id="UP000639772"/>
    </source>
</evidence>
<feature type="region of interest" description="Disordered" evidence="1">
    <location>
        <begin position="23"/>
        <end position="56"/>
    </location>
</feature>
<dbReference type="EMBL" id="JADCNM010000005">
    <property type="protein sequence ID" value="KAG0482966.1"/>
    <property type="molecule type" value="Genomic_DNA"/>
</dbReference>
<proteinExistence type="predicted"/>
<dbReference type="AlphaFoldDB" id="A0A835V4N1"/>